<dbReference type="InterPro" id="IPR036116">
    <property type="entry name" value="FN3_sf"/>
</dbReference>
<evidence type="ECO:0000256" key="1">
    <source>
        <dbReference type="ARBA" id="ARBA00004479"/>
    </source>
</evidence>
<dbReference type="PANTHER" id="PTHR24051">
    <property type="entry name" value="SUSHI DOMAIN-CONTAINING PROTEIN 1"/>
    <property type="match status" value="1"/>
</dbReference>
<keyword evidence="13" id="KW-1185">Reference proteome</keyword>
<dbReference type="AlphaFoldDB" id="A0A913YNA9"/>
<feature type="transmembrane region" description="Helical" evidence="10">
    <location>
        <begin position="703"/>
        <end position="723"/>
    </location>
</feature>
<keyword evidence="6 10" id="KW-0472">Membrane</keyword>
<dbReference type="SUPFAM" id="SSF49265">
    <property type="entry name" value="Fibronectin type III"/>
    <property type="match status" value="5"/>
</dbReference>
<evidence type="ECO:0000259" key="11">
    <source>
        <dbReference type="PROSITE" id="PS50853"/>
    </source>
</evidence>
<dbReference type="InterPro" id="IPR013783">
    <property type="entry name" value="Ig-like_fold"/>
</dbReference>
<dbReference type="PANTHER" id="PTHR24051:SF9">
    <property type="entry name" value="FIBRONECTIN TYPE-III DOMAIN-CONTAINING PROTEIN"/>
    <property type="match status" value="1"/>
</dbReference>
<feature type="domain" description="Fibronectin type-III" evidence="11">
    <location>
        <begin position="123"/>
        <end position="215"/>
    </location>
</feature>
<organism evidence="12 13">
    <name type="scientific">Exaiptasia diaphana</name>
    <name type="common">Tropical sea anemone</name>
    <name type="synonym">Aiptasia pulchella</name>
    <dbReference type="NCBI Taxonomy" id="2652724"/>
    <lineage>
        <taxon>Eukaryota</taxon>
        <taxon>Metazoa</taxon>
        <taxon>Cnidaria</taxon>
        <taxon>Anthozoa</taxon>
        <taxon>Hexacorallia</taxon>
        <taxon>Actiniaria</taxon>
        <taxon>Aiptasiidae</taxon>
        <taxon>Exaiptasia</taxon>
    </lineage>
</organism>
<dbReference type="RefSeq" id="XP_028516624.1">
    <property type="nucleotide sequence ID" value="XM_028660823.1"/>
</dbReference>
<dbReference type="EnsemblMetazoa" id="XM_028660823.1">
    <property type="protein sequence ID" value="XP_028516624.1"/>
    <property type="gene ID" value="LOC110245017"/>
</dbReference>
<dbReference type="Gene3D" id="2.60.40.10">
    <property type="entry name" value="Immunoglobulins"/>
    <property type="match status" value="6"/>
</dbReference>
<keyword evidence="3" id="KW-0732">Signal</keyword>
<dbReference type="Pfam" id="PF00041">
    <property type="entry name" value="fn3"/>
    <property type="match status" value="5"/>
</dbReference>
<evidence type="ECO:0000256" key="6">
    <source>
        <dbReference type="ARBA" id="ARBA00023136"/>
    </source>
</evidence>
<evidence type="ECO:0000256" key="5">
    <source>
        <dbReference type="ARBA" id="ARBA00022989"/>
    </source>
</evidence>
<dbReference type="GeneID" id="110245017"/>
<dbReference type="GO" id="GO:0016020">
    <property type="term" value="C:membrane"/>
    <property type="evidence" value="ECO:0007669"/>
    <property type="project" value="UniProtKB-SubCell"/>
</dbReference>
<dbReference type="OMA" id="MRYSITV"/>
<evidence type="ECO:0000256" key="7">
    <source>
        <dbReference type="ARBA" id="ARBA00023157"/>
    </source>
</evidence>
<dbReference type="Pfam" id="PF23144">
    <property type="entry name" value="Fn3_PTPRU"/>
    <property type="match status" value="1"/>
</dbReference>
<keyword evidence="2 10" id="KW-0812">Transmembrane</keyword>
<feature type="domain" description="Fibronectin type-III" evidence="11">
    <location>
        <begin position="451"/>
        <end position="552"/>
    </location>
</feature>
<dbReference type="KEGG" id="epa:110245017"/>
<evidence type="ECO:0000256" key="4">
    <source>
        <dbReference type="ARBA" id="ARBA00022737"/>
    </source>
</evidence>
<feature type="domain" description="Fibronectin type-III" evidence="11">
    <location>
        <begin position="220"/>
        <end position="312"/>
    </location>
</feature>
<dbReference type="CDD" id="cd00063">
    <property type="entry name" value="FN3"/>
    <property type="match status" value="5"/>
</dbReference>
<keyword evidence="5 10" id="KW-1133">Transmembrane helix</keyword>
<keyword evidence="7" id="KW-1015">Disulfide bond</keyword>
<reference evidence="12" key="1">
    <citation type="submission" date="2022-11" db="UniProtKB">
        <authorList>
            <consortium name="EnsemblMetazoa"/>
        </authorList>
    </citation>
    <scope>IDENTIFICATION</scope>
</reference>
<feature type="region of interest" description="Disordered" evidence="9">
    <location>
        <begin position="113"/>
        <end position="132"/>
    </location>
</feature>
<name>A0A913YNA9_EXADI</name>
<dbReference type="InterPro" id="IPR003961">
    <property type="entry name" value="FN3_dom"/>
</dbReference>
<protein>
    <recommendedName>
        <fullName evidence="11">Fibronectin type-III domain-containing protein</fullName>
    </recommendedName>
</protein>
<evidence type="ECO:0000256" key="8">
    <source>
        <dbReference type="ARBA" id="ARBA00023180"/>
    </source>
</evidence>
<dbReference type="FunFam" id="2.60.40.10:FF:000028">
    <property type="entry name" value="Neuronal cell adhesion molecule"/>
    <property type="match status" value="3"/>
</dbReference>
<keyword evidence="4" id="KW-0677">Repeat</keyword>
<dbReference type="OrthoDB" id="8923679at2759"/>
<proteinExistence type="predicted"/>
<evidence type="ECO:0000256" key="3">
    <source>
        <dbReference type="ARBA" id="ARBA00022729"/>
    </source>
</evidence>
<feature type="compositionally biased region" description="Basic and acidic residues" evidence="9">
    <location>
        <begin position="115"/>
        <end position="124"/>
    </location>
</feature>
<accession>A0A913YNA9</accession>
<dbReference type="PROSITE" id="PS50853">
    <property type="entry name" value="FN3"/>
    <property type="match status" value="5"/>
</dbReference>
<comment type="subcellular location">
    <subcellularLocation>
        <location evidence="1">Membrane</location>
        <topology evidence="1">Single-pass type I membrane protein</topology>
    </subcellularLocation>
</comment>
<feature type="region of interest" description="Disordered" evidence="9">
    <location>
        <begin position="1"/>
        <end position="37"/>
    </location>
</feature>
<keyword evidence="8" id="KW-0325">Glycoprotein</keyword>
<evidence type="ECO:0000256" key="10">
    <source>
        <dbReference type="SAM" id="Phobius"/>
    </source>
</evidence>
<dbReference type="InterPro" id="IPR057598">
    <property type="entry name" value="Fn3_PTPRU"/>
</dbReference>
<sequence length="782" mass="87842">MWNSRYHGTESDIATATTQEDEPEGKPSDVSATPKSSRSIEVTWKLPHWAKFNGPSTGFRITYTDARRIKKTKLVRNVRKAFLSDLKKWMRYSITVSMWNSKYYGTESNIATATTKEDEPEGKPSDVSATPKSSTSIEVTWKLPHWAKFNGPSTGFRITYTDARRIKKTKLVRNVRKAFLSDLKKWMRYSITVSMWNSKYYGTESNIATATTKEDEPEGKPSDVSATPKSSRSIEVAWKLSRWAKFNGPSTGFRITYTDARRIKKTKLVRNVRKTLLTNLNKWMTYSITVSMWNSRYYGTESNIATATTKEDVPEGRPSGVSATPKSSTSIEVTWKLSLIAFYYVIKLVPDIAPQGIEVTEQNKTTFIIAWQPLPRNKANGNIIKYKVVWALRHIGRAKRMAVGDTFTGTTKGTQFVLNGLRLCAKYEVRVAAATKIGLGPNATQDLTTSRPGEPHHLRPLTIRRAFIILIWEKPKGIKEDETNYTVHFKGSKPYWSEYRPPLKTKTQAGRQTTLKIDNLQPGTHYEFWVTALTVCGESNRSLTVTVETQVDKPHIAQQVTPLILKDSSNVTLWTFKPHNGPISSYHVIVVSGRNKSMTEIPENLSDYKKASSNNELFYITAELKPDQIKTAGMFVIGDNRMYGIYKNVPLVKGQAYTVAERAITKYNGETYASDPVHIATIELTAESTNHAEQSKSTPPSSVIIGVVVSLLVLVVILSLLGFKYKRSRIARNDCSDISLDDIVNDPDGSSSKSSRKNPKTYVDVDVGVSGYVGNAYIFNLK</sequence>
<dbReference type="SMART" id="SM00060">
    <property type="entry name" value="FN3"/>
    <property type="match status" value="5"/>
</dbReference>
<evidence type="ECO:0000256" key="2">
    <source>
        <dbReference type="ARBA" id="ARBA00022692"/>
    </source>
</evidence>
<feature type="domain" description="Fibronectin type-III" evidence="11">
    <location>
        <begin position="26"/>
        <end position="118"/>
    </location>
</feature>
<feature type="domain" description="Fibronectin type-III" evidence="11">
    <location>
        <begin position="353"/>
        <end position="450"/>
    </location>
</feature>
<evidence type="ECO:0000313" key="13">
    <source>
        <dbReference type="Proteomes" id="UP000887567"/>
    </source>
</evidence>
<dbReference type="InterPro" id="IPR051622">
    <property type="entry name" value="R-tyr_protein_phosphatases"/>
</dbReference>
<dbReference type="Proteomes" id="UP000887567">
    <property type="component" value="Unplaced"/>
</dbReference>
<evidence type="ECO:0000256" key="9">
    <source>
        <dbReference type="SAM" id="MobiDB-lite"/>
    </source>
</evidence>
<evidence type="ECO:0000313" key="12">
    <source>
        <dbReference type="EnsemblMetazoa" id="XP_028516624.1"/>
    </source>
</evidence>